<dbReference type="InterPro" id="IPR036291">
    <property type="entry name" value="NAD(P)-bd_dom_sf"/>
</dbReference>
<evidence type="ECO:0000256" key="7">
    <source>
        <dbReference type="PIRNR" id="PIRNR000124"/>
    </source>
</evidence>
<dbReference type="InterPro" id="IPR014027">
    <property type="entry name" value="UDP-Glc/GDP-Man_DH_C"/>
</dbReference>
<dbReference type="AlphaFoldDB" id="A0A1G2HSG2"/>
<dbReference type="InterPro" id="IPR017476">
    <property type="entry name" value="UDP-Glc/GDP-Man"/>
</dbReference>
<evidence type="ECO:0000256" key="3">
    <source>
        <dbReference type="ARBA" id="ARBA00012954"/>
    </source>
</evidence>
<dbReference type="InterPro" id="IPR001732">
    <property type="entry name" value="UDP-Glc/GDP-Man_DH_N"/>
</dbReference>
<evidence type="ECO:0000256" key="6">
    <source>
        <dbReference type="ARBA" id="ARBA00047473"/>
    </source>
</evidence>
<dbReference type="InterPro" id="IPR036220">
    <property type="entry name" value="UDP-Glc/GDP-Man_DH_C_sf"/>
</dbReference>
<dbReference type="Proteomes" id="UP000178774">
    <property type="component" value="Unassembled WGS sequence"/>
</dbReference>
<dbReference type="InterPro" id="IPR008927">
    <property type="entry name" value="6-PGluconate_DH-like_C_sf"/>
</dbReference>
<comment type="catalytic activity">
    <reaction evidence="6 7">
        <text>UDP-alpha-D-glucose + 2 NAD(+) + H2O = UDP-alpha-D-glucuronate + 2 NADH + 3 H(+)</text>
        <dbReference type="Rhea" id="RHEA:23596"/>
        <dbReference type="ChEBI" id="CHEBI:15377"/>
        <dbReference type="ChEBI" id="CHEBI:15378"/>
        <dbReference type="ChEBI" id="CHEBI:57540"/>
        <dbReference type="ChEBI" id="CHEBI:57945"/>
        <dbReference type="ChEBI" id="CHEBI:58052"/>
        <dbReference type="ChEBI" id="CHEBI:58885"/>
        <dbReference type="EC" id="1.1.1.22"/>
    </reaction>
</comment>
<proteinExistence type="inferred from homology"/>
<feature type="binding site" evidence="9">
    <location>
        <begin position="158"/>
        <end position="161"/>
    </location>
    <ligand>
        <name>substrate</name>
    </ligand>
</feature>
<keyword evidence="4 7" id="KW-0560">Oxidoreductase</keyword>
<evidence type="ECO:0000259" key="11">
    <source>
        <dbReference type="SMART" id="SM00984"/>
    </source>
</evidence>
<reference evidence="12 13" key="1">
    <citation type="journal article" date="2016" name="Nat. Commun.">
        <title>Thousands of microbial genomes shed light on interconnected biogeochemical processes in an aquifer system.</title>
        <authorList>
            <person name="Anantharaman K."/>
            <person name="Brown C.T."/>
            <person name="Hug L.A."/>
            <person name="Sharon I."/>
            <person name="Castelle C.J."/>
            <person name="Probst A.J."/>
            <person name="Thomas B.C."/>
            <person name="Singh A."/>
            <person name="Wilkins M.J."/>
            <person name="Karaoz U."/>
            <person name="Brodie E.L."/>
            <person name="Williams K.H."/>
            <person name="Hubbard S.S."/>
            <person name="Banfield J.F."/>
        </authorList>
    </citation>
    <scope>NUCLEOTIDE SEQUENCE [LARGE SCALE GENOMIC DNA]</scope>
</reference>
<dbReference type="GO" id="GO:0006065">
    <property type="term" value="P:UDP-glucuronate biosynthetic process"/>
    <property type="evidence" value="ECO:0007669"/>
    <property type="project" value="UniProtKB-UniPathway"/>
</dbReference>
<dbReference type="Pfam" id="PF03721">
    <property type="entry name" value="UDPG_MGDP_dh_N"/>
    <property type="match status" value="1"/>
</dbReference>
<feature type="binding site" evidence="10">
    <location>
        <position position="86"/>
    </location>
    <ligand>
        <name>NAD(+)</name>
        <dbReference type="ChEBI" id="CHEBI:57540"/>
    </ligand>
</feature>
<dbReference type="EC" id="1.1.1.22" evidence="3 7"/>
<feature type="binding site" evidence="10">
    <location>
        <position position="346"/>
    </location>
    <ligand>
        <name>NAD(+)</name>
        <dbReference type="ChEBI" id="CHEBI:57540"/>
    </ligand>
</feature>
<dbReference type="InterPro" id="IPR014026">
    <property type="entry name" value="UDP-Glc/GDP-Man_DH_dimer"/>
</dbReference>
<dbReference type="Pfam" id="PF00984">
    <property type="entry name" value="UDPG_MGDP_dh"/>
    <property type="match status" value="1"/>
</dbReference>
<dbReference type="NCBIfam" id="TIGR03026">
    <property type="entry name" value="NDP-sugDHase"/>
    <property type="match status" value="1"/>
</dbReference>
<dbReference type="Gene3D" id="3.40.50.720">
    <property type="entry name" value="NAD(P)-binding Rossmann-like Domain"/>
    <property type="match status" value="2"/>
</dbReference>
<gene>
    <name evidence="12" type="ORF">A2822_02620</name>
</gene>
<dbReference type="PIRSF" id="PIRSF500134">
    <property type="entry name" value="UDPglc_DH_bac"/>
    <property type="match status" value="1"/>
</dbReference>
<dbReference type="GO" id="GO:0003979">
    <property type="term" value="F:UDP-glucose 6-dehydrogenase activity"/>
    <property type="evidence" value="ECO:0007669"/>
    <property type="project" value="UniProtKB-EC"/>
</dbReference>
<evidence type="ECO:0000256" key="9">
    <source>
        <dbReference type="PIRSR" id="PIRSR500134-2"/>
    </source>
</evidence>
<accession>A0A1G2HSG2</accession>
<feature type="binding site" evidence="10">
    <location>
        <position position="161"/>
    </location>
    <ligand>
        <name>NAD(+)</name>
        <dbReference type="ChEBI" id="CHEBI:57540"/>
    </ligand>
</feature>
<feature type="binding site" evidence="9">
    <location>
        <position position="210"/>
    </location>
    <ligand>
        <name>substrate</name>
    </ligand>
</feature>
<dbReference type="SMART" id="SM00984">
    <property type="entry name" value="UDPG_MGDP_dh_C"/>
    <property type="match status" value="1"/>
</dbReference>
<comment type="caution">
    <text evidence="12">The sequence shown here is derived from an EMBL/GenBank/DDBJ whole genome shotgun (WGS) entry which is preliminary data.</text>
</comment>
<dbReference type="InterPro" id="IPR028357">
    <property type="entry name" value="UDPglc_DH_bac"/>
</dbReference>
<evidence type="ECO:0000313" key="12">
    <source>
        <dbReference type="EMBL" id="OGZ65383.1"/>
    </source>
</evidence>
<dbReference type="EMBL" id="MHOP01000023">
    <property type="protein sequence ID" value="OGZ65383.1"/>
    <property type="molecule type" value="Genomic_DNA"/>
</dbReference>
<dbReference type="Pfam" id="PF03720">
    <property type="entry name" value="UDPG_MGDP_dh_C"/>
    <property type="match status" value="1"/>
</dbReference>
<comment type="similarity">
    <text evidence="2 7">Belongs to the UDP-glucose/GDP-mannose dehydrogenase family.</text>
</comment>
<dbReference type="PIRSF" id="PIRSF000124">
    <property type="entry name" value="UDPglc_GDPman_dh"/>
    <property type="match status" value="1"/>
</dbReference>
<evidence type="ECO:0000256" key="2">
    <source>
        <dbReference type="ARBA" id="ARBA00006601"/>
    </source>
</evidence>
<feature type="binding site" evidence="10">
    <location>
        <position position="124"/>
    </location>
    <ligand>
        <name>NAD(+)</name>
        <dbReference type="ChEBI" id="CHEBI:57540"/>
    </ligand>
</feature>
<dbReference type="Gene3D" id="1.20.5.100">
    <property type="entry name" value="Cytochrome c1, transmembrane anchor, C-terminal"/>
    <property type="match status" value="1"/>
</dbReference>
<protein>
    <recommendedName>
        <fullName evidence="3 7">UDP-glucose 6-dehydrogenase</fullName>
        <ecNumber evidence="3 7">1.1.1.22</ecNumber>
    </recommendedName>
</protein>
<dbReference type="GO" id="GO:0051287">
    <property type="term" value="F:NAD binding"/>
    <property type="evidence" value="ECO:0007669"/>
    <property type="project" value="InterPro"/>
</dbReference>
<evidence type="ECO:0000256" key="10">
    <source>
        <dbReference type="PIRSR" id="PIRSR500134-3"/>
    </source>
</evidence>
<feature type="binding site" evidence="10">
    <location>
        <position position="282"/>
    </location>
    <ligand>
        <name>NAD(+)</name>
        <dbReference type="ChEBI" id="CHEBI:57540"/>
    </ligand>
</feature>
<dbReference type="SUPFAM" id="SSF52413">
    <property type="entry name" value="UDP-glucose/GDP-mannose dehydrogenase C-terminal domain"/>
    <property type="match status" value="1"/>
</dbReference>
<feature type="binding site" evidence="9">
    <location>
        <position position="339"/>
    </location>
    <ligand>
        <name>substrate</name>
    </ligand>
</feature>
<feature type="binding site" evidence="10">
    <location>
        <position position="35"/>
    </location>
    <ligand>
        <name>NAD(+)</name>
        <dbReference type="ChEBI" id="CHEBI:57540"/>
    </ligand>
</feature>
<dbReference type="SUPFAM" id="SSF48179">
    <property type="entry name" value="6-phosphogluconate dehydrogenase C-terminal domain-like"/>
    <property type="match status" value="1"/>
</dbReference>
<keyword evidence="5 7" id="KW-0520">NAD</keyword>
<dbReference type="GO" id="GO:0000271">
    <property type="term" value="P:polysaccharide biosynthetic process"/>
    <property type="evidence" value="ECO:0007669"/>
    <property type="project" value="InterPro"/>
</dbReference>
<evidence type="ECO:0000256" key="1">
    <source>
        <dbReference type="ARBA" id="ARBA00004701"/>
    </source>
</evidence>
<organism evidence="12 13">
    <name type="scientific">Candidatus Staskawiczbacteria bacterium RIFCSPHIGHO2_01_FULL_41_41</name>
    <dbReference type="NCBI Taxonomy" id="1802203"/>
    <lineage>
        <taxon>Bacteria</taxon>
        <taxon>Candidatus Staskawicziibacteriota</taxon>
    </lineage>
</organism>
<feature type="binding site" evidence="9">
    <location>
        <begin position="268"/>
        <end position="272"/>
    </location>
    <ligand>
        <name>substrate</name>
    </ligand>
</feature>
<evidence type="ECO:0000256" key="8">
    <source>
        <dbReference type="PIRSR" id="PIRSR500134-1"/>
    </source>
</evidence>
<comment type="pathway">
    <text evidence="1">Nucleotide-sugar biosynthesis; UDP-alpha-D-glucuronate biosynthesis; UDP-alpha-D-glucuronate from UDP-alpha-D-glucose: step 1/1.</text>
</comment>
<dbReference type="UniPathway" id="UPA00038">
    <property type="reaction ID" value="UER00491"/>
</dbReference>
<evidence type="ECO:0000313" key="13">
    <source>
        <dbReference type="Proteomes" id="UP000178774"/>
    </source>
</evidence>
<feature type="binding site" evidence="9">
    <location>
        <position position="276"/>
    </location>
    <ligand>
        <name>substrate</name>
    </ligand>
</feature>
<sequence length="459" mass="50265">MKISIIGTGYVGLVTGVGLASKGHQVVCVDVDSEKIKKINAGQSPIHEKGLEALLKKALAKKLFSATADLAFGVQQSAVTFIAVPTPSKKNNDIDLSYVKKVSQDIGLALANKKEYHVVAVKSTVTPETTLKIVLPLLEQYSKKRAGTEFGLCMNPEFLREGSAVDDFTNPDRIVIGQLDAKSGDALVDIYKKFKTDLVRTSLNNAEMIKYANNALLSTLISFSNEIANIAEKIPGANAFEILEGVHLDKRLNPIHSGARINPEVLSYIYPGCGFGGSCFPKDVKALAAFAKKKKYQAPLLAAVLDINKRQPLRMLDLAEQKIGSLKNKHIAVLGLAFKPETDDTRESAAIPIIKELIARKAKVFAYDPVVNVNSKNSHFKSLAIELPGSLHETVKNKHACLIVTNWKEFEKLTPEFIQKEMANHLFIDGRGFFRGKQNEEINYLGIGLGKDKKSTHLS</sequence>
<dbReference type="PANTHER" id="PTHR43750">
    <property type="entry name" value="UDP-GLUCOSE 6-DEHYDROGENASE TUAD"/>
    <property type="match status" value="1"/>
</dbReference>
<feature type="domain" description="UDP-glucose/GDP-mannose dehydrogenase C-terminal" evidence="11">
    <location>
        <begin position="332"/>
        <end position="436"/>
    </location>
</feature>
<evidence type="ECO:0000256" key="5">
    <source>
        <dbReference type="ARBA" id="ARBA00023027"/>
    </source>
</evidence>
<feature type="active site" description="Nucleophile" evidence="8">
    <location>
        <position position="279"/>
    </location>
</feature>
<feature type="binding site" evidence="10">
    <location>
        <position position="30"/>
    </location>
    <ligand>
        <name>NAD(+)</name>
        <dbReference type="ChEBI" id="CHEBI:57540"/>
    </ligand>
</feature>
<evidence type="ECO:0000256" key="4">
    <source>
        <dbReference type="ARBA" id="ARBA00023002"/>
    </source>
</evidence>
<name>A0A1G2HSG2_9BACT</name>
<dbReference type="SUPFAM" id="SSF51735">
    <property type="entry name" value="NAD(P)-binding Rossmann-fold domains"/>
    <property type="match status" value="1"/>
</dbReference>
<dbReference type="PANTHER" id="PTHR43750:SF3">
    <property type="entry name" value="UDP-GLUCOSE 6-DEHYDROGENASE TUAD"/>
    <property type="match status" value="1"/>
</dbReference>